<organism evidence="1">
    <name type="scientific">marine sediment metagenome</name>
    <dbReference type="NCBI Taxonomy" id="412755"/>
    <lineage>
        <taxon>unclassified sequences</taxon>
        <taxon>metagenomes</taxon>
        <taxon>ecological metagenomes</taxon>
    </lineage>
</organism>
<evidence type="ECO:0000313" key="1">
    <source>
        <dbReference type="EMBL" id="KKM83879.1"/>
    </source>
</evidence>
<sequence>MKNKILILTLGIILLSSVFVSAVDNKIWFGRNESNPSQMIPFLLTSEGVLRTDMNFSIVDIWNTNIGQLTDVNDTQFNNIAGALTIDESWLDSLYHRLGTNLNMLGFNISNVGTLFATNLGSAATRTANIFGVNANFTENVSASIFQFVTGEVIKIANGLFDFSVGINVSGNITANNYFVNPTLTDHALNGDFATLDFTGWTVNTGGPGSADASTGQAVITAGGPPASIENDFVPTIGQTYKVSWDLISITGTPILQFGGVELEPKTTGIKTQFVTALTTDSFIAGASTGTTTIDDISIISDDGSGLTVNGIDGTTYADHKITSPNSLELDTPALIYTGTFGFDIIPTADLGISFGNSTHNIDELYINNIFINTNQEIASAAASFKWDISGIVFEHNGTQKAKFGELTLRLQDNYGIDFGNSGDAEIIWDGSDLIIKSNDITPLDEVIFQSFSKYTMGAIITTPSNVGFFGVAPKAQQPNTIAIDALLTNYGLRASGGISNFDTNVAVDADNNKLLVGAGQDASVYYNGSDMIINPKEVGNGLLKILGKVNVAGDITSVGTISTTQDITASGDMSTDGEFSTTNGDIDAGGIFKHQGVNGVTGSFLDGSGNTISVDGGIITGLGV</sequence>
<comment type="caution">
    <text evidence="1">The sequence shown here is derived from an EMBL/GenBank/DDBJ whole genome shotgun (WGS) entry which is preliminary data.</text>
</comment>
<dbReference type="AlphaFoldDB" id="A0A0F9KNZ5"/>
<protein>
    <submittedName>
        <fullName evidence="1">Uncharacterized protein</fullName>
    </submittedName>
</protein>
<dbReference type="EMBL" id="LAZR01007651">
    <property type="protein sequence ID" value="KKM83879.1"/>
    <property type="molecule type" value="Genomic_DNA"/>
</dbReference>
<proteinExistence type="predicted"/>
<gene>
    <name evidence="1" type="ORF">LCGC14_1304890</name>
</gene>
<accession>A0A0F9KNZ5</accession>
<reference evidence="1" key="1">
    <citation type="journal article" date="2015" name="Nature">
        <title>Complex archaea that bridge the gap between prokaryotes and eukaryotes.</title>
        <authorList>
            <person name="Spang A."/>
            <person name="Saw J.H."/>
            <person name="Jorgensen S.L."/>
            <person name="Zaremba-Niedzwiedzka K."/>
            <person name="Martijn J."/>
            <person name="Lind A.E."/>
            <person name="van Eijk R."/>
            <person name="Schleper C."/>
            <person name="Guy L."/>
            <person name="Ettema T.J."/>
        </authorList>
    </citation>
    <scope>NUCLEOTIDE SEQUENCE</scope>
</reference>
<name>A0A0F9KNZ5_9ZZZZ</name>